<proteinExistence type="predicted"/>
<feature type="compositionally biased region" description="Low complexity" evidence="1">
    <location>
        <begin position="513"/>
        <end position="525"/>
    </location>
</feature>
<protein>
    <submittedName>
        <fullName evidence="2">Uncharacterized protein</fullName>
    </submittedName>
</protein>
<gene>
    <name evidence="2" type="ORF">ABB37_00267</name>
</gene>
<sequence>MFSCTQSLLRRRGHGHVLKFLEGVPTPSKLIDHLAGADLHASAELQFFNTVPRYVDTQREHRMSKLFFHHVLYPAGGARLPYQAVVVRGGRAVRTSAPRLWRKTNAGAKGRTEKGEGKEQRRQSSSSPLPRPRQDPLAVPASQLGSSAPFGAPPTQLKLNSNRSAAATATTAVIEEVPSSSAWVRVDPARRPYFFSQASPSAGNPNRFRNTHADTGPTATNRYLPLSRTGVHDTVPAARAVEDDVLTPLRGVLEHYWNDNAEGTAPTQSSLAAARLQLLLAPSFGGLLWMSEKSGGGGGNPVASDSAIDNSTPSSSSVWERLIESLQQSLQQQQHQQPSSEGRTASTFTYVQTRLPPVATVALPMEHHRPRSEPLRSEEEDDGPSFLCRMAGGVEPVVPFAVGRLLAAPSASSSTPSDVLFSHISCLTRVNLKVSWSGPSAASAATAAEAVPSPHHSRGEQRNETVDASVKAPLSQAAAEPWKLGDDGLDLMVPQHVRTVAEHHPTKSLQRDAPSSSTTTAGATHGAVKGDRYVLGRADAETYLLPQRELLLTLYVPVRTEDMCAAQNDERLRRQVHAGRASRSAAMAWPTDQTRLTSSRRALGQFANAESAARTGTSQSSHLPSTLLSSSAKQDPAAPAAALTSRTSYEVRALPGDVVYVPRGWGYDVQRIVGTATVHNGLHKALRGSEASYAFSDHRALGGSPGSFTRTRPTHSTSSPLSRATQGGEVEGEKETSVTASAEVSSIAIDAFCLSYHPYPELTAAQAAVYVAANYVHAGVEEFYEQGGNRVHRSYE</sequence>
<feature type="region of interest" description="Disordered" evidence="1">
    <location>
        <begin position="97"/>
        <end position="158"/>
    </location>
</feature>
<dbReference type="RefSeq" id="XP_015664411.1">
    <property type="nucleotide sequence ID" value="XM_015796403.1"/>
</dbReference>
<evidence type="ECO:0000256" key="1">
    <source>
        <dbReference type="SAM" id="MobiDB-lite"/>
    </source>
</evidence>
<feature type="region of interest" description="Disordered" evidence="1">
    <location>
        <begin position="446"/>
        <end position="468"/>
    </location>
</feature>
<evidence type="ECO:0000313" key="3">
    <source>
        <dbReference type="Proteomes" id="UP000037923"/>
    </source>
</evidence>
<dbReference type="EMBL" id="LGTL01000001">
    <property type="protein sequence ID" value="KPA85972.1"/>
    <property type="molecule type" value="Genomic_DNA"/>
</dbReference>
<accession>A0A0N0E031</accession>
<feature type="compositionally biased region" description="Low complexity" evidence="1">
    <location>
        <begin position="618"/>
        <end position="642"/>
    </location>
</feature>
<dbReference type="OMA" id="FHHVLYP"/>
<feature type="region of interest" description="Disordered" evidence="1">
    <location>
        <begin position="292"/>
        <end position="314"/>
    </location>
</feature>
<dbReference type="OrthoDB" id="252009at2759"/>
<feature type="compositionally biased region" description="Polar residues" evidence="1">
    <location>
        <begin position="196"/>
        <end position="208"/>
    </location>
</feature>
<evidence type="ECO:0000313" key="2">
    <source>
        <dbReference type="EMBL" id="KPA85972.1"/>
    </source>
</evidence>
<feature type="compositionally biased region" description="Low complexity" evidence="1">
    <location>
        <begin position="709"/>
        <end position="723"/>
    </location>
</feature>
<organism evidence="2 3">
    <name type="scientific">Leptomonas pyrrhocoris</name>
    <name type="common">Firebug parasite</name>
    <dbReference type="NCBI Taxonomy" id="157538"/>
    <lineage>
        <taxon>Eukaryota</taxon>
        <taxon>Discoba</taxon>
        <taxon>Euglenozoa</taxon>
        <taxon>Kinetoplastea</taxon>
        <taxon>Metakinetoplastina</taxon>
        <taxon>Trypanosomatida</taxon>
        <taxon>Trypanosomatidae</taxon>
        <taxon>Leishmaniinae</taxon>
        <taxon>Leptomonas</taxon>
    </lineage>
</organism>
<dbReference type="VEuPathDB" id="TriTrypDB:LpyrH10_01_2670"/>
<feature type="region of interest" description="Disordered" evidence="1">
    <location>
        <begin position="608"/>
        <end position="645"/>
    </location>
</feature>
<feature type="compositionally biased region" description="Basic and acidic residues" evidence="1">
    <location>
        <begin position="110"/>
        <end position="122"/>
    </location>
</feature>
<dbReference type="AlphaFoldDB" id="A0A0N0E031"/>
<feature type="region of interest" description="Disordered" evidence="1">
    <location>
        <begin position="196"/>
        <end position="223"/>
    </location>
</feature>
<dbReference type="Proteomes" id="UP000037923">
    <property type="component" value="Unassembled WGS sequence"/>
</dbReference>
<name>A0A0N0E031_LEPPY</name>
<comment type="caution">
    <text evidence="2">The sequence shown here is derived from an EMBL/GenBank/DDBJ whole genome shotgun (WGS) entry which is preliminary data.</text>
</comment>
<dbReference type="GeneID" id="26900565"/>
<reference evidence="2 3" key="1">
    <citation type="submission" date="2015-07" db="EMBL/GenBank/DDBJ databases">
        <title>High-quality genome of monoxenous trypanosomatid Leptomonas pyrrhocoris.</title>
        <authorList>
            <person name="Flegontov P."/>
            <person name="Butenko A."/>
            <person name="Firsov S."/>
            <person name="Vlcek C."/>
            <person name="Logacheva M.D."/>
            <person name="Field M."/>
            <person name="Filatov D."/>
            <person name="Flegontova O."/>
            <person name="Gerasimov E."/>
            <person name="Jackson A.P."/>
            <person name="Kelly S."/>
            <person name="Opperdoes F."/>
            <person name="O'Reilly A."/>
            <person name="Votypka J."/>
            <person name="Yurchenko V."/>
            <person name="Lukes J."/>
        </authorList>
    </citation>
    <scope>NUCLEOTIDE SEQUENCE [LARGE SCALE GENOMIC DNA]</scope>
    <source>
        <strain evidence="2">H10</strain>
    </source>
</reference>
<keyword evidence="3" id="KW-1185">Reference proteome</keyword>
<feature type="region of interest" description="Disordered" evidence="1">
    <location>
        <begin position="704"/>
        <end position="737"/>
    </location>
</feature>
<feature type="region of interest" description="Disordered" evidence="1">
    <location>
        <begin position="501"/>
        <end position="525"/>
    </location>
</feature>